<proteinExistence type="evidence at transcript level"/>
<accession>T1DJX1</accession>
<feature type="non-terminal residue" evidence="1">
    <location>
        <position position="84"/>
    </location>
</feature>
<sequence length="84" mass="8125">MSVLESMAFALSSAVVASSSLDSSSVSRLGASVDGATVVVGSFLSDSSGSFLSESSGCLLVSSLSEPTRVAVSTGVSSVDGLSA</sequence>
<organism evidence="1">
    <name type="scientific">Psorophora albipes</name>
    <dbReference type="NCBI Taxonomy" id="869069"/>
    <lineage>
        <taxon>Eukaryota</taxon>
        <taxon>Metazoa</taxon>
        <taxon>Ecdysozoa</taxon>
        <taxon>Arthropoda</taxon>
        <taxon>Hexapoda</taxon>
        <taxon>Insecta</taxon>
        <taxon>Pterygota</taxon>
        <taxon>Neoptera</taxon>
        <taxon>Endopterygota</taxon>
        <taxon>Diptera</taxon>
        <taxon>Nematocera</taxon>
        <taxon>Culicoidea</taxon>
        <taxon>Culicidae</taxon>
        <taxon>Culicinae</taxon>
        <taxon>Aedini</taxon>
        <taxon>Psorophora</taxon>
    </lineage>
</organism>
<dbReference type="EMBL" id="GALA01000006">
    <property type="protein sequence ID" value="JAA94846.1"/>
    <property type="molecule type" value="mRNA"/>
</dbReference>
<dbReference type="AlphaFoldDB" id="T1DJX1"/>
<reference evidence="1" key="1">
    <citation type="journal article" date="2013" name="BMC Genomics">
        <title>A deep insight into the sialotranscriptome of the mosquito, Psorophora albipes.</title>
        <authorList>
            <person name="Chagas A.C."/>
            <person name="Calvo E."/>
            <person name="Rios-Velasquez C.M."/>
            <person name="Pessoa F.A."/>
            <person name="Medeiros J.F."/>
            <person name="Ribeiro J.M."/>
        </authorList>
    </citation>
    <scope>NUCLEOTIDE SEQUENCE</scope>
</reference>
<evidence type="ECO:0000313" key="1">
    <source>
        <dbReference type="EMBL" id="JAA94846.1"/>
    </source>
</evidence>
<name>T1DJX1_9DIPT</name>
<protein>
    <submittedName>
        <fullName evidence="1">Putative secreted protein</fullName>
    </submittedName>
</protein>